<evidence type="ECO:0000256" key="14">
    <source>
        <dbReference type="SAM" id="MobiDB-lite"/>
    </source>
</evidence>
<dbReference type="InterPro" id="IPR047117">
    <property type="entry name" value="PERK1-13-like"/>
</dbReference>
<evidence type="ECO:0000256" key="10">
    <source>
        <dbReference type="ARBA" id="ARBA00022989"/>
    </source>
</evidence>
<evidence type="ECO:0000256" key="1">
    <source>
        <dbReference type="ARBA" id="ARBA00004162"/>
    </source>
</evidence>
<name>A0AAU9R9G0_THLAR</name>
<dbReference type="GO" id="GO:0005886">
    <property type="term" value="C:plasma membrane"/>
    <property type="evidence" value="ECO:0007669"/>
    <property type="project" value="UniProtKB-SubCell"/>
</dbReference>
<evidence type="ECO:0000256" key="6">
    <source>
        <dbReference type="ARBA" id="ARBA00022692"/>
    </source>
</evidence>
<keyword evidence="10" id="KW-1133">Transmembrane helix</keyword>
<dbReference type="EC" id="2.7.11.1" evidence="2"/>
<dbReference type="Proteomes" id="UP000836841">
    <property type="component" value="Chromosome 1"/>
</dbReference>
<evidence type="ECO:0000256" key="7">
    <source>
        <dbReference type="ARBA" id="ARBA00022741"/>
    </source>
</evidence>
<dbReference type="AlphaFoldDB" id="A0AAU9R9G0"/>
<dbReference type="Pfam" id="PF00069">
    <property type="entry name" value="Pkinase"/>
    <property type="match status" value="1"/>
</dbReference>
<evidence type="ECO:0000256" key="4">
    <source>
        <dbReference type="ARBA" id="ARBA00022527"/>
    </source>
</evidence>
<dbReference type="SUPFAM" id="SSF56112">
    <property type="entry name" value="Protein kinase-like (PK-like)"/>
    <property type="match status" value="1"/>
</dbReference>
<evidence type="ECO:0000256" key="8">
    <source>
        <dbReference type="ARBA" id="ARBA00022777"/>
    </source>
</evidence>
<keyword evidence="4" id="KW-0723">Serine/threonine-protein kinase</keyword>
<dbReference type="Gene3D" id="1.10.510.10">
    <property type="entry name" value="Transferase(Phosphotransferase) domain 1"/>
    <property type="match status" value="1"/>
</dbReference>
<comment type="catalytic activity">
    <reaction evidence="13">
        <text>L-seryl-[protein] + ATP = O-phospho-L-seryl-[protein] + ADP + H(+)</text>
        <dbReference type="Rhea" id="RHEA:17989"/>
        <dbReference type="Rhea" id="RHEA-COMP:9863"/>
        <dbReference type="Rhea" id="RHEA-COMP:11604"/>
        <dbReference type="ChEBI" id="CHEBI:15378"/>
        <dbReference type="ChEBI" id="CHEBI:29999"/>
        <dbReference type="ChEBI" id="CHEBI:30616"/>
        <dbReference type="ChEBI" id="CHEBI:83421"/>
        <dbReference type="ChEBI" id="CHEBI:456216"/>
        <dbReference type="EC" id="2.7.11.1"/>
    </reaction>
</comment>
<dbReference type="PROSITE" id="PS50011">
    <property type="entry name" value="PROTEIN_KINASE_DOM"/>
    <property type="match status" value="1"/>
</dbReference>
<proteinExistence type="predicted"/>
<dbReference type="InterPro" id="IPR000719">
    <property type="entry name" value="Prot_kinase_dom"/>
</dbReference>
<evidence type="ECO:0000256" key="9">
    <source>
        <dbReference type="ARBA" id="ARBA00022840"/>
    </source>
</evidence>
<keyword evidence="6" id="KW-0812">Transmembrane</keyword>
<evidence type="ECO:0000256" key="11">
    <source>
        <dbReference type="ARBA" id="ARBA00023136"/>
    </source>
</evidence>
<comment type="subcellular location">
    <subcellularLocation>
        <location evidence="1">Cell membrane</location>
        <topology evidence="1">Single-pass membrane protein</topology>
    </subcellularLocation>
</comment>
<evidence type="ECO:0000256" key="5">
    <source>
        <dbReference type="ARBA" id="ARBA00022679"/>
    </source>
</evidence>
<keyword evidence="8" id="KW-0418">Kinase</keyword>
<keyword evidence="7" id="KW-0547">Nucleotide-binding</keyword>
<protein>
    <recommendedName>
        <fullName evidence="2">non-specific serine/threonine protein kinase</fullName>
        <ecNumber evidence="2">2.7.11.1</ecNumber>
    </recommendedName>
</protein>
<dbReference type="PANTHER" id="PTHR47982:SF33">
    <property type="entry name" value="PROLINE-RICH RECEPTOR-LIKE PROTEIN KINASE PERK15"/>
    <property type="match status" value="1"/>
</dbReference>
<reference evidence="16 17" key="1">
    <citation type="submission" date="2022-03" db="EMBL/GenBank/DDBJ databases">
        <authorList>
            <person name="Nunn A."/>
            <person name="Chopra R."/>
            <person name="Nunn A."/>
            <person name="Contreras Garrido A."/>
        </authorList>
    </citation>
    <scope>NUCLEOTIDE SEQUENCE [LARGE SCALE GENOMIC DNA]</scope>
</reference>
<organism evidence="16 17">
    <name type="scientific">Thlaspi arvense</name>
    <name type="common">Field penny-cress</name>
    <dbReference type="NCBI Taxonomy" id="13288"/>
    <lineage>
        <taxon>Eukaryota</taxon>
        <taxon>Viridiplantae</taxon>
        <taxon>Streptophyta</taxon>
        <taxon>Embryophyta</taxon>
        <taxon>Tracheophyta</taxon>
        <taxon>Spermatophyta</taxon>
        <taxon>Magnoliopsida</taxon>
        <taxon>eudicotyledons</taxon>
        <taxon>Gunneridae</taxon>
        <taxon>Pentapetalae</taxon>
        <taxon>rosids</taxon>
        <taxon>malvids</taxon>
        <taxon>Brassicales</taxon>
        <taxon>Brassicaceae</taxon>
        <taxon>Thlaspideae</taxon>
        <taxon>Thlaspi</taxon>
    </lineage>
</organism>
<evidence type="ECO:0000313" key="16">
    <source>
        <dbReference type="EMBL" id="CAH2036428.1"/>
    </source>
</evidence>
<sequence>MKILADFGLARSCSDTETHVSTRVMGTFGYLSPEYAASGKLTHKSDIFSFGVVLLELITGRRPFDDDNSIVDWIVRALEGSISLDDLIEGVASEHSSDYCSTQYQQDLKEFKKMALESQTFGSSGQTSENCQNPSAPAKTNIQRMSFVPDKRTCI</sequence>
<keyword evidence="17" id="KW-1185">Reference proteome</keyword>
<comment type="catalytic activity">
    <reaction evidence="12">
        <text>L-threonyl-[protein] + ATP = O-phospho-L-threonyl-[protein] + ADP + H(+)</text>
        <dbReference type="Rhea" id="RHEA:46608"/>
        <dbReference type="Rhea" id="RHEA-COMP:11060"/>
        <dbReference type="Rhea" id="RHEA-COMP:11605"/>
        <dbReference type="ChEBI" id="CHEBI:15378"/>
        <dbReference type="ChEBI" id="CHEBI:30013"/>
        <dbReference type="ChEBI" id="CHEBI:30616"/>
        <dbReference type="ChEBI" id="CHEBI:61977"/>
        <dbReference type="ChEBI" id="CHEBI:456216"/>
        <dbReference type="EC" id="2.7.11.1"/>
    </reaction>
</comment>
<accession>A0AAU9R9G0</accession>
<evidence type="ECO:0000256" key="2">
    <source>
        <dbReference type="ARBA" id="ARBA00012513"/>
    </source>
</evidence>
<dbReference type="GO" id="GO:0005524">
    <property type="term" value="F:ATP binding"/>
    <property type="evidence" value="ECO:0007669"/>
    <property type="project" value="UniProtKB-KW"/>
</dbReference>
<evidence type="ECO:0000256" key="3">
    <source>
        <dbReference type="ARBA" id="ARBA00022475"/>
    </source>
</evidence>
<feature type="region of interest" description="Disordered" evidence="14">
    <location>
        <begin position="121"/>
        <end position="142"/>
    </location>
</feature>
<evidence type="ECO:0000313" key="17">
    <source>
        <dbReference type="Proteomes" id="UP000836841"/>
    </source>
</evidence>
<keyword evidence="9" id="KW-0067">ATP-binding</keyword>
<dbReference type="EMBL" id="OU466857">
    <property type="protein sequence ID" value="CAH2036428.1"/>
    <property type="molecule type" value="Genomic_DNA"/>
</dbReference>
<dbReference type="PANTHER" id="PTHR47982">
    <property type="entry name" value="PROLINE-RICH RECEPTOR-LIKE PROTEIN KINASE PERK4"/>
    <property type="match status" value="1"/>
</dbReference>
<feature type="domain" description="Protein kinase" evidence="15">
    <location>
        <begin position="1"/>
        <end position="112"/>
    </location>
</feature>
<evidence type="ECO:0000256" key="12">
    <source>
        <dbReference type="ARBA" id="ARBA00047899"/>
    </source>
</evidence>
<evidence type="ECO:0000256" key="13">
    <source>
        <dbReference type="ARBA" id="ARBA00048679"/>
    </source>
</evidence>
<evidence type="ECO:0000259" key="15">
    <source>
        <dbReference type="PROSITE" id="PS50011"/>
    </source>
</evidence>
<keyword evidence="11" id="KW-0472">Membrane</keyword>
<keyword evidence="5" id="KW-0808">Transferase</keyword>
<dbReference type="InterPro" id="IPR011009">
    <property type="entry name" value="Kinase-like_dom_sf"/>
</dbReference>
<dbReference type="GO" id="GO:0004674">
    <property type="term" value="F:protein serine/threonine kinase activity"/>
    <property type="evidence" value="ECO:0007669"/>
    <property type="project" value="UniProtKB-KW"/>
</dbReference>
<gene>
    <name evidence="16" type="ORF">TAV2_LOCUS3002</name>
</gene>
<keyword evidence="3" id="KW-1003">Cell membrane</keyword>